<proteinExistence type="predicted"/>
<sequence>MAENSCSQGKQLDDLAKEIIRGSVDLVSYFNLIVVLRTAFSKELCELHLIRKGHSDIDSSQCSLAPCADGRNPILTLTQRPILISSILVSIVFQCRIFFPEDQKWFPSTSSTSGPNARHRSNHILELYLANPPP</sequence>
<evidence type="ECO:0000313" key="1">
    <source>
        <dbReference type="EMBL" id="CAG8955003.1"/>
    </source>
</evidence>
<comment type="caution">
    <text evidence="1">The sequence shown here is derived from an EMBL/GenBank/DDBJ whole genome shotgun (WGS) entry which is preliminary data.</text>
</comment>
<gene>
    <name evidence="1" type="ORF">HYFRA_00008692</name>
</gene>
<evidence type="ECO:0000313" key="2">
    <source>
        <dbReference type="Proteomes" id="UP000696280"/>
    </source>
</evidence>
<accession>A0A9N9KYP2</accession>
<dbReference type="Proteomes" id="UP000696280">
    <property type="component" value="Unassembled WGS sequence"/>
</dbReference>
<organism evidence="1 2">
    <name type="scientific">Hymenoscyphus fraxineus</name>
    <dbReference type="NCBI Taxonomy" id="746836"/>
    <lineage>
        <taxon>Eukaryota</taxon>
        <taxon>Fungi</taxon>
        <taxon>Dikarya</taxon>
        <taxon>Ascomycota</taxon>
        <taxon>Pezizomycotina</taxon>
        <taxon>Leotiomycetes</taxon>
        <taxon>Helotiales</taxon>
        <taxon>Helotiaceae</taxon>
        <taxon>Hymenoscyphus</taxon>
    </lineage>
</organism>
<dbReference type="AlphaFoldDB" id="A0A9N9KYP2"/>
<dbReference type="EMBL" id="CAJVRL010000058">
    <property type="protein sequence ID" value="CAG8955003.1"/>
    <property type="molecule type" value="Genomic_DNA"/>
</dbReference>
<keyword evidence="2" id="KW-1185">Reference proteome</keyword>
<protein>
    <submittedName>
        <fullName evidence="1">Uncharacterized protein</fullName>
    </submittedName>
</protein>
<reference evidence="1" key="1">
    <citation type="submission" date="2021-07" db="EMBL/GenBank/DDBJ databases">
        <authorList>
            <person name="Durling M."/>
        </authorList>
    </citation>
    <scope>NUCLEOTIDE SEQUENCE</scope>
</reference>
<name>A0A9N9KYP2_9HELO</name>